<feature type="compositionally biased region" description="Low complexity" evidence="1">
    <location>
        <begin position="1"/>
        <end position="19"/>
    </location>
</feature>
<proteinExistence type="predicted"/>
<sequence>MAAARTSARGRTSSCTGGRWPSAATSAATARCYSTKNSERAELKN</sequence>
<accession>A0A0A8XRR2</accession>
<dbReference type="EMBL" id="GBRH01282417">
    <property type="protein sequence ID" value="JAD15478.1"/>
    <property type="molecule type" value="Transcribed_RNA"/>
</dbReference>
<feature type="compositionally biased region" description="Polar residues" evidence="1">
    <location>
        <begin position="23"/>
        <end position="36"/>
    </location>
</feature>
<organism evidence="2">
    <name type="scientific">Arundo donax</name>
    <name type="common">Giant reed</name>
    <name type="synonym">Donax arundinaceus</name>
    <dbReference type="NCBI Taxonomy" id="35708"/>
    <lineage>
        <taxon>Eukaryota</taxon>
        <taxon>Viridiplantae</taxon>
        <taxon>Streptophyta</taxon>
        <taxon>Embryophyta</taxon>
        <taxon>Tracheophyta</taxon>
        <taxon>Spermatophyta</taxon>
        <taxon>Magnoliopsida</taxon>
        <taxon>Liliopsida</taxon>
        <taxon>Poales</taxon>
        <taxon>Poaceae</taxon>
        <taxon>PACMAD clade</taxon>
        <taxon>Arundinoideae</taxon>
        <taxon>Arundineae</taxon>
        <taxon>Arundo</taxon>
    </lineage>
</organism>
<feature type="region of interest" description="Disordered" evidence="1">
    <location>
        <begin position="1"/>
        <end position="45"/>
    </location>
</feature>
<reference evidence="2" key="2">
    <citation type="journal article" date="2015" name="Data Brief">
        <title>Shoot transcriptome of the giant reed, Arundo donax.</title>
        <authorList>
            <person name="Barrero R.A."/>
            <person name="Guerrero F.D."/>
            <person name="Moolhuijzen P."/>
            <person name="Goolsby J.A."/>
            <person name="Tidwell J."/>
            <person name="Bellgard S.E."/>
            <person name="Bellgard M.I."/>
        </authorList>
    </citation>
    <scope>NUCLEOTIDE SEQUENCE</scope>
    <source>
        <tissue evidence="2">Shoot tissue taken approximately 20 cm above the soil surface</tissue>
    </source>
</reference>
<name>A0A0A8XRR2_ARUDO</name>
<protein>
    <submittedName>
        <fullName evidence="2">Uncharacterized protein</fullName>
    </submittedName>
</protein>
<evidence type="ECO:0000313" key="2">
    <source>
        <dbReference type="EMBL" id="JAD15478.1"/>
    </source>
</evidence>
<evidence type="ECO:0000256" key="1">
    <source>
        <dbReference type="SAM" id="MobiDB-lite"/>
    </source>
</evidence>
<reference evidence="2" key="1">
    <citation type="submission" date="2014-09" db="EMBL/GenBank/DDBJ databases">
        <authorList>
            <person name="Magalhaes I.L.F."/>
            <person name="Oliveira U."/>
            <person name="Santos F.R."/>
            <person name="Vidigal T.H.D.A."/>
            <person name="Brescovit A.D."/>
            <person name="Santos A.J."/>
        </authorList>
    </citation>
    <scope>NUCLEOTIDE SEQUENCE</scope>
    <source>
        <tissue evidence="2">Shoot tissue taken approximately 20 cm above the soil surface</tissue>
    </source>
</reference>
<dbReference type="AlphaFoldDB" id="A0A0A8XRR2"/>